<sequence length="285" mass="30595">MVSWPDLGTRVTVRYRRPAGSVPPLTDTVGHLLAVAPLVRVRTKSGQVVEFSPDDAVAVRALTDAPVRTSQIRALEHTAALAWPGLEQQWLDGWLLRAAPGAGIEVNSAVPLDVSASTGAVPAIVEWYIQRGLTPRLRLPDRLLRLPDAGEHAHRVLVRDVSAADADPAIHLAASPDEHWLRCYRGAEPVEVLTAVLDGEVAFGTHDRAAGRASVTDAPDGTRWVGLSAISDDRLCEALLAWGASRGATRGYVRVLDDDHATAGVVESLGFTTHHRGRYLAAHTL</sequence>
<name>A0A1X1XQ39_9MYCO</name>
<reference evidence="3 4" key="1">
    <citation type="submission" date="2016-01" db="EMBL/GenBank/DDBJ databases">
        <title>The new phylogeny of the genus Mycobacterium.</title>
        <authorList>
            <person name="Tarcisio F."/>
            <person name="Conor M."/>
            <person name="Antonella G."/>
            <person name="Elisabetta G."/>
            <person name="Giulia F.S."/>
            <person name="Sara T."/>
            <person name="Anna F."/>
            <person name="Clotilde B."/>
            <person name="Roberto B."/>
            <person name="Veronica D.S."/>
            <person name="Fabio R."/>
            <person name="Monica P."/>
            <person name="Olivier J."/>
            <person name="Enrico T."/>
            <person name="Nicola S."/>
        </authorList>
    </citation>
    <scope>NUCLEOTIDE SEQUENCE [LARGE SCALE GENOMIC DNA]</scope>
    <source>
        <strain evidence="3 4">DSM 45166</strain>
    </source>
</reference>
<dbReference type="InterPro" id="IPR056934">
    <property type="entry name" value="SH3_Rv0428c"/>
</dbReference>
<dbReference type="Pfam" id="PF24553">
    <property type="entry name" value="Rv0428c_C"/>
    <property type="match status" value="1"/>
</dbReference>
<proteinExistence type="predicted"/>
<dbReference type="EMBL" id="LQPE01000143">
    <property type="protein sequence ID" value="ORW00965.1"/>
    <property type="molecule type" value="Genomic_DNA"/>
</dbReference>
<organism evidence="3 4">
    <name type="scientific">Mycobacterium kyorinense</name>
    <dbReference type="NCBI Taxonomy" id="487514"/>
    <lineage>
        <taxon>Bacteria</taxon>
        <taxon>Bacillati</taxon>
        <taxon>Actinomycetota</taxon>
        <taxon>Actinomycetes</taxon>
        <taxon>Mycobacteriales</taxon>
        <taxon>Mycobacteriaceae</taxon>
        <taxon>Mycobacterium</taxon>
    </lineage>
</organism>
<dbReference type="Proteomes" id="UP000193487">
    <property type="component" value="Unassembled WGS sequence"/>
</dbReference>
<dbReference type="InterPro" id="IPR056935">
    <property type="entry name" value="Rv0428c-like_C"/>
</dbReference>
<evidence type="ECO:0000313" key="3">
    <source>
        <dbReference type="EMBL" id="ORW00965.1"/>
    </source>
</evidence>
<accession>A0A1X1XQ39</accession>
<dbReference type="InterPro" id="IPR016181">
    <property type="entry name" value="Acyl_CoA_acyltransferase"/>
</dbReference>
<dbReference type="GO" id="GO:0016740">
    <property type="term" value="F:transferase activity"/>
    <property type="evidence" value="ECO:0007669"/>
    <property type="project" value="UniProtKB-KW"/>
</dbReference>
<protein>
    <submittedName>
        <fullName evidence="3">GCN5 family acetyltransferase</fullName>
    </submittedName>
</protein>
<evidence type="ECO:0000313" key="4">
    <source>
        <dbReference type="Proteomes" id="UP000193487"/>
    </source>
</evidence>
<evidence type="ECO:0000259" key="2">
    <source>
        <dbReference type="Pfam" id="PF24553"/>
    </source>
</evidence>
<feature type="domain" description="Histone acetyltransferase Rv0428c-like C-terminal" evidence="2">
    <location>
        <begin position="69"/>
        <end position="280"/>
    </location>
</feature>
<keyword evidence="4" id="KW-1185">Reference proteome</keyword>
<gene>
    <name evidence="3" type="ORF">AWC14_09490</name>
</gene>
<dbReference type="AlphaFoldDB" id="A0A1X1XQ39"/>
<dbReference type="Pfam" id="PF24551">
    <property type="entry name" value="SH3_Rv0428c"/>
    <property type="match status" value="1"/>
</dbReference>
<keyword evidence="3" id="KW-0808">Transferase</keyword>
<evidence type="ECO:0000259" key="1">
    <source>
        <dbReference type="Pfam" id="PF24551"/>
    </source>
</evidence>
<comment type="caution">
    <text evidence="3">The sequence shown here is derived from an EMBL/GenBank/DDBJ whole genome shotgun (WGS) entry which is preliminary data.</text>
</comment>
<dbReference type="SUPFAM" id="SSF55729">
    <property type="entry name" value="Acyl-CoA N-acyltransferases (Nat)"/>
    <property type="match status" value="1"/>
</dbReference>
<dbReference type="OrthoDB" id="9775595at2"/>
<feature type="domain" description="Histone acetyltransferase Rv0428c-like SH3" evidence="1">
    <location>
        <begin position="5"/>
        <end position="60"/>
    </location>
</feature>
<dbReference type="RefSeq" id="WP_045373828.1">
    <property type="nucleotide sequence ID" value="NZ_BBKA01000011.1"/>
</dbReference>